<dbReference type="Proteomes" id="UP001215280">
    <property type="component" value="Unassembled WGS sequence"/>
</dbReference>
<gene>
    <name evidence="1" type="ORF">DFH07DRAFT_776097</name>
</gene>
<comment type="caution">
    <text evidence="1">The sequence shown here is derived from an EMBL/GenBank/DDBJ whole genome shotgun (WGS) entry which is preliminary data.</text>
</comment>
<sequence>MAFNELNANGLPLAMINWEKDIFWINVTWGDLNKTISVLALYLVPDSLEGNAAATVPGGVVGALKFRTPVYTPKMLAPCKTGPVRTKTSDLGDGLGGPGATKQPPTSLFTVQNRYKSTNGSRIARKRGSGENLTILAVGITLFGHLGHVRDGQKRVQICLDKNRPI</sequence>
<organism evidence="1 2">
    <name type="scientific">Mycena maculata</name>
    <dbReference type="NCBI Taxonomy" id="230809"/>
    <lineage>
        <taxon>Eukaryota</taxon>
        <taxon>Fungi</taxon>
        <taxon>Dikarya</taxon>
        <taxon>Basidiomycota</taxon>
        <taxon>Agaricomycotina</taxon>
        <taxon>Agaricomycetes</taxon>
        <taxon>Agaricomycetidae</taxon>
        <taxon>Agaricales</taxon>
        <taxon>Marasmiineae</taxon>
        <taxon>Mycenaceae</taxon>
        <taxon>Mycena</taxon>
    </lineage>
</organism>
<evidence type="ECO:0000313" key="2">
    <source>
        <dbReference type="Proteomes" id="UP001215280"/>
    </source>
</evidence>
<dbReference type="EMBL" id="JARJLG010000095">
    <property type="protein sequence ID" value="KAJ7747143.1"/>
    <property type="molecule type" value="Genomic_DNA"/>
</dbReference>
<evidence type="ECO:0000313" key="1">
    <source>
        <dbReference type="EMBL" id="KAJ7747143.1"/>
    </source>
</evidence>
<name>A0AAD7IR19_9AGAR</name>
<dbReference type="AlphaFoldDB" id="A0AAD7IR19"/>
<keyword evidence="2" id="KW-1185">Reference proteome</keyword>
<reference evidence="1" key="1">
    <citation type="submission" date="2023-03" db="EMBL/GenBank/DDBJ databases">
        <title>Massive genome expansion in bonnet fungi (Mycena s.s.) driven by repeated elements and novel gene families across ecological guilds.</title>
        <authorList>
            <consortium name="Lawrence Berkeley National Laboratory"/>
            <person name="Harder C.B."/>
            <person name="Miyauchi S."/>
            <person name="Viragh M."/>
            <person name="Kuo A."/>
            <person name="Thoen E."/>
            <person name="Andreopoulos B."/>
            <person name="Lu D."/>
            <person name="Skrede I."/>
            <person name="Drula E."/>
            <person name="Henrissat B."/>
            <person name="Morin E."/>
            <person name="Kohler A."/>
            <person name="Barry K."/>
            <person name="LaButti K."/>
            <person name="Morin E."/>
            <person name="Salamov A."/>
            <person name="Lipzen A."/>
            <person name="Mereny Z."/>
            <person name="Hegedus B."/>
            <person name="Baldrian P."/>
            <person name="Stursova M."/>
            <person name="Weitz H."/>
            <person name="Taylor A."/>
            <person name="Grigoriev I.V."/>
            <person name="Nagy L.G."/>
            <person name="Martin F."/>
            <person name="Kauserud H."/>
        </authorList>
    </citation>
    <scope>NUCLEOTIDE SEQUENCE</scope>
    <source>
        <strain evidence="1">CBHHK188m</strain>
    </source>
</reference>
<protein>
    <submittedName>
        <fullName evidence="1">Uncharacterized protein</fullName>
    </submittedName>
</protein>
<proteinExistence type="predicted"/>
<accession>A0AAD7IR19</accession>